<evidence type="ECO:0000256" key="4">
    <source>
        <dbReference type="ARBA" id="ARBA00022679"/>
    </source>
</evidence>
<dbReference type="InterPro" id="IPR000014">
    <property type="entry name" value="PAS"/>
</dbReference>
<dbReference type="SMART" id="SM00387">
    <property type="entry name" value="HATPase_c"/>
    <property type="match status" value="1"/>
</dbReference>
<dbReference type="Gene3D" id="1.10.287.130">
    <property type="match status" value="1"/>
</dbReference>
<comment type="catalytic activity">
    <reaction evidence="1">
        <text>ATP + protein L-histidine = ADP + protein N-phospho-L-histidine.</text>
        <dbReference type="EC" id="2.7.13.3"/>
    </reaction>
</comment>
<dbReference type="AlphaFoldDB" id="A0A6G7PVF9"/>
<reference evidence="7 8" key="1">
    <citation type="submission" date="2020-02" db="EMBL/GenBank/DDBJ databases">
        <title>Genome analysis of Thermosulfuriphilus ammonigenes ST65T, an anaerobic thermophilic chemolithoautotrophic bacterium isolated from a deep-sea hydrothermal vent.</title>
        <authorList>
            <person name="Slobodkina G."/>
            <person name="Allioux M."/>
            <person name="Merkel A."/>
            <person name="Alain K."/>
            <person name="Jebbar M."/>
            <person name="Slobodkin A."/>
        </authorList>
    </citation>
    <scope>NUCLEOTIDE SEQUENCE [LARGE SCALE GENOMIC DNA]</scope>
    <source>
        <strain evidence="7 8">ST65</strain>
    </source>
</reference>
<dbReference type="CDD" id="cd00082">
    <property type="entry name" value="HisKA"/>
    <property type="match status" value="1"/>
</dbReference>
<dbReference type="EMBL" id="CP048877">
    <property type="protein sequence ID" value="QIJ71413.1"/>
    <property type="molecule type" value="Genomic_DNA"/>
</dbReference>
<dbReference type="PANTHER" id="PTHR43711:SF1">
    <property type="entry name" value="HISTIDINE KINASE 1"/>
    <property type="match status" value="1"/>
</dbReference>
<dbReference type="PROSITE" id="PS50109">
    <property type="entry name" value="HIS_KIN"/>
    <property type="match status" value="1"/>
</dbReference>
<dbReference type="InterPro" id="IPR003594">
    <property type="entry name" value="HATPase_dom"/>
</dbReference>
<dbReference type="Proteomes" id="UP000502179">
    <property type="component" value="Chromosome"/>
</dbReference>
<dbReference type="Gene3D" id="3.30.565.10">
    <property type="entry name" value="Histidine kinase-like ATPase, C-terminal domain"/>
    <property type="match status" value="1"/>
</dbReference>
<keyword evidence="3" id="KW-0597">Phosphoprotein</keyword>
<keyword evidence="5 7" id="KW-0418">Kinase</keyword>
<gene>
    <name evidence="7" type="ORF">G4V39_03595</name>
</gene>
<keyword evidence="8" id="KW-1185">Reference proteome</keyword>
<evidence type="ECO:0000256" key="6">
    <source>
        <dbReference type="ARBA" id="ARBA00023012"/>
    </source>
</evidence>
<evidence type="ECO:0000313" key="7">
    <source>
        <dbReference type="EMBL" id="QIJ71413.1"/>
    </source>
</evidence>
<keyword evidence="6" id="KW-0902">Two-component regulatory system</keyword>
<name>A0A6G7PVF9_9BACT</name>
<dbReference type="InterPro" id="IPR036890">
    <property type="entry name" value="HATPase_C_sf"/>
</dbReference>
<dbReference type="InterPro" id="IPR005467">
    <property type="entry name" value="His_kinase_dom"/>
</dbReference>
<dbReference type="Pfam" id="PF13188">
    <property type="entry name" value="PAS_8"/>
    <property type="match status" value="1"/>
</dbReference>
<dbReference type="InterPro" id="IPR036097">
    <property type="entry name" value="HisK_dim/P_sf"/>
</dbReference>
<accession>A0A6G7PVF9</accession>
<dbReference type="SUPFAM" id="SSF47384">
    <property type="entry name" value="Homodimeric domain of signal transducing histidine kinase"/>
    <property type="match status" value="1"/>
</dbReference>
<dbReference type="GO" id="GO:0000155">
    <property type="term" value="F:phosphorelay sensor kinase activity"/>
    <property type="evidence" value="ECO:0007669"/>
    <property type="project" value="InterPro"/>
</dbReference>
<evidence type="ECO:0000256" key="1">
    <source>
        <dbReference type="ARBA" id="ARBA00000085"/>
    </source>
</evidence>
<dbReference type="PRINTS" id="PR00344">
    <property type="entry name" value="BCTRLSENSOR"/>
</dbReference>
<evidence type="ECO:0000256" key="2">
    <source>
        <dbReference type="ARBA" id="ARBA00012438"/>
    </source>
</evidence>
<dbReference type="SUPFAM" id="SSF55874">
    <property type="entry name" value="ATPase domain of HSP90 chaperone/DNA topoisomerase II/histidine kinase"/>
    <property type="match status" value="1"/>
</dbReference>
<evidence type="ECO:0000256" key="3">
    <source>
        <dbReference type="ARBA" id="ARBA00022553"/>
    </source>
</evidence>
<sequence length="368" mass="40695">MLEKGFETSFLLQVFEVLPEVVLVVDSERRVLAANRAAREFVGAALHQSNLKTGELLTCLHSKRAGGCGYSSFCSFCSIKTTLEECLKSGEPVFNREAIMALEKEEAVSVINVLINCLPFELSEQKMAVLTLSDITDLKAMERERYEQMERLSLIGSLAASLIHDLKNPLTGVSGFLDLLRSRLSDEDTRKICQKMEGALDRAFQVIDNILLVASGKEDVPLDIAPIRVDQLVGSVLEDFRPLHPVSLFLDYPDEISVDVGKMRQVLWNLIKNADEALAETLDGQITILSWASQDTVTICVADNGPGIPPEVRDRLFLPGYTRGKENGRGFGLFGSKKIVEAHGGRIWFESVCGQGTKFFVQLPLKST</sequence>
<dbReference type="InterPro" id="IPR050736">
    <property type="entry name" value="Sensor_HK_Regulatory"/>
</dbReference>
<dbReference type="Pfam" id="PF02518">
    <property type="entry name" value="HATPase_c"/>
    <property type="match status" value="1"/>
</dbReference>
<keyword evidence="4" id="KW-0808">Transferase</keyword>
<dbReference type="KEGG" id="tav:G4V39_03595"/>
<dbReference type="Gene3D" id="3.30.450.20">
    <property type="entry name" value="PAS domain"/>
    <property type="match status" value="1"/>
</dbReference>
<evidence type="ECO:0000313" key="8">
    <source>
        <dbReference type="Proteomes" id="UP000502179"/>
    </source>
</evidence>
<dbReference type="InterPro" id="IPR003661">
    <property type="entry name" value="HisK_dim/P_dom"/>
</dbReference>
<protein>
    <recommendedName>
        <fullName evidence="2">histidine kinase</fullName>
        <ecNumber evidence="2">2.7.13.3</ecNumber>
    </recommendedName>
</protein>
<dbReference type="SMART" id="SM00388">
    <property type="entry name" value="HisKA"/>
    <property type="match status" value="1"/>
</dbReference>
<proteinExistence type="predicted"/>
<organism evidence="7 8">
    <name type="scientific">Thermosulfuriphilus ammonigenes</name>
    <dbReference type="NCBI Taxonomy" id="1936021"/>
    <lineage>
        <taxon>Bacteria</taxon>
        <taxon>Pseudomonadati</taxon>
        <taxon>Thermodesulfobacteriota</taxon>
        <taxon>Thermodesulfobacteria</taxon>
        <taxon>Thermodesulfobacteriales</taxon>
        <taxon>Thermodesulfobacteriaceae</taxon>
        <taxon>Thermosulfuriphilus</taxon>
    </lineage>
</organism>
<dbReference type="EC" id="2.7.13.3" evidence="2"/>
<evidence type="ECO:0000256" key="5">
    <source>
        <dbReference type="ARBA" id="ARBA00022777"/>
    </source>
</evidence>
<dbReference type="Pfam" id="PF00512">
    <property type="entry name" value="HisKA"/>
    <property type="match status" value="1"/>
</dbReference>
<dbReference type="InterPro" id="IPR004358">
    <property type="entry name" value="Sig_transdc_His_kin-like_C"/>
</dbReference>
<dbReference type="PANTHER" id="PTHR43711">
    <property type="entry name" value="TWO-COMPONENT HISTIDINE KINASE"/>
    <property type="match status" value="1"/>
</dbReference>